<dbReference type="Proteomes" id="UP000245657">
    <property type="component" value="Unassembled WGS sequence"/>
</dbReference>
<dbReference type="GeneID" id="97549906"/>
<accession>A0A2V2NA60</accession>
<comment type="caution">
    <text evidence="1">The sequence shown here is derived from an EMBL/GenBank/DDBJ whole genome shotgun (WGS) entry which is preliminary data.</text>
</comment>
<evidence type="ECO:0000313" key="1">
    <source>
        <dbReference type="EMBL" id="PWR73187.1"/>
    </source>
</evidence>
<name>A0A2V2NA60_9EURY</name>
<organism evidence="1 2">
    <name type="scientific">Methanospirillum lacunae</name>
    <dbReference type="NCBI Taxonomy" id="668570"/>
    <lineage>
        <taxon>Archaea</taxon>
        <taxon>Methanobacteriati</taxon>
        <taxon>Methanobacteriota</taxon>
        <taxon>Stenosarchaea group</taxon>
        <taxon>Methanomicrobia</taxon>
        <taxon>Methanomicrobiales</taxon>
        <taxon>Methanospirillaceae</taxon>
        <taxon>Methanospirillum</taxon>
    </lineage>
</organism>
<dbReference type="AlphaFoldDB" id="A0A2V2NA60"/>
<dbReference type="OrthoDB" id="375120at2157"/>
<protein>
    <submittedName>
        <fullName evidence="1">Uncharacterized protein</fullName>
    </submittedName>
</protein>
<gene>
    <name evidence="1" type="ORF">DK846_04995</name>
</gene>
<keyword evidence="2" id="KW-1185">Reference proteome</keyword>
<dbReference type="EMBL" id="QGMY01000003">
    <property type="protein sequence ID" value="PWR73187.1"/>
    <property type="molecule type" value="Genomic_DNA"/>
</dbReference>
<dbReference type="RefSeq" id="WP_109967841.1">
    <property type="nucleotide sequence ID" value="NZ_CP176093.1"/>
</dbReference>
<reference evidence="1 2" key="1">
    <citation type="submission" date="2018-05" db="EMBL/GenBank/DDBJ databases">
        <title>Draft genome of Methanospirillum lacunae Ki8-1.</title>
        <authorList>
            <person name="Dueholm M.S."/>
            <person name="Nielsen P.H."/>
            <person name="Bakmann L.F."/>
            <person name="Otzen D.E."/>
        </authorList>
    </citation>
    <scope>NUCLEOTIDE SEQUENCE [LARGE SCALE GENOMIC DNA]</scope>
    <source>
        <strain evidence="1 2">Ki8-1</strain>
    </source>
</reference>
<sequence>MQKILFPIIIFSLLFIAPVSAETLASLTSSFSEAWNGGNIPLPSHGVIAIPDGPGILTTTTIQEPFYKAGFETGPTQVQYQNFQNPGSGSEIGMYLGDTYYQKSADIGSSKRLSENIPLTRVTRYYTCQDHENSVSVQLLPAIEKNTNHQLANKVSYSAVWEPLEGGRATETGCDISGVWKTNKGNVTMSEAGYSLREVTIDGSYSGKQKGSFQGTMSGPVLTGTWTEQDASGKMNSGRFTVVIRNDCCAFTGTWGTAESDTNGGEWSGVRY</sequence>
<evidence type="ECO:0000313" key="2">
    <source>
        <dbReference type="Proteomes" id="UP000245657"/>
    </source>
</evidence>
<proteinExistence type="predicted"/>